<evidence type="ECO:0000313" key="2">
    <source>
        <dbReference type="Proteomes" id="UP000289340"/>
    </source>
</evidence>
<gene>
    <name evidence="1" type="ORF">D0Y65_005762</name>
</gene>
<comment type="caution">
    <text evidence="1">The sequence shown here is derived from an EMBL/GenBank/DDBJ whole genome shotgun (WGS) entry which is preliminary data.</text>
</comment>
<organism evidence="1 2">
    <name type="scientific">Glycine soja</name>
    <name type="common">Wild soybean</name>
    <dbReference type="NCBI Taxonomy" id="3848"/>
    <lineage>
        <taxon>Eukaryota</taxon>
        <taxon>Viridiplantae</taxon>
        <taxon>Streptophyta</taxon>
        <taxon>Embryophyta</taxon>
        <taxon>Tracheophyta</taxon>
        <taxon>Spermatophyta</taxon>
        <taxon>Magnoliopsida</taxon>
        <taxon>eudicotyledons</taxon>
        <taxon>Gunneridae</taxon>
        <taxon>Pentapetalae</taxon>
        <taxon>rosids</taxon>
        <taxon>fabids</taxon>
        <taxon>Fabales</taxon>
        <taxon>Fabaceae</taxon>
        <taxon>Papilionoideae</taxon>
        <taxon>50 kb inversion clade</taxon>
        <taxon>NPAAA clade</taxon>
        <taxon>indigoferoid/millettioid clade</taxon>
        <taxon>Phaseoleae</taxon>
        <taxon>Glycine</taxon>
        <taxon>Glycine subgen. Soja</taxon>
    </lineage>
</organism>
<dbReference type="AlphaFoldDB" id="A0A445L5W2"/>
<evidence type="ECO:0000313" key="1">
    <source>
        <dbReference type="EMBL" id="RZC18662.1"/>
    </source>
</evidence>
<protein>
    <submittedName>
        <fullName evidence="1">Uncharacterized protein</fullName>
    </submittedName>
</protein>
<accession>A0A445L5W2</accession>
<keyword evidence="2" id="KW-1185">Reference proteome</keyword>
<sequence>MKFGATQSLSQHISYPKQMELLLNMDIIELRANQNLNRQIHQMILKYLKVNWRHEEFKIAPTHTEWKLFSPVETQQLTRHLGKKHCLGVSRESNIKSRQTLNTRYDLKIIRIKVNSNV</sequence>
<dbReference type="EMBL" id="QZWG01000003">
    <property type="protein sequence ID" value="RZC18662.1"/>
    <property type="molecule type" value="Genomic_DNA"/>
</dbReference>
<dbReference type="Proteomes" id="UP000289340">
    <property type="component" value="Chromosome 3"/>
</dbReference>
<name>A0A445L5W2_GLYSO</name>
<proteinExistence type="predicted"/>
<reference evidence="1 2" key="1">
    <citation type="submission" date="2018-09" db="EMBL/GenBank/DDBJ databases">
        <title>A high-quality reference genome of wild soybean provides a powerful tool to mine soybean genomes.</title>
        <authorList>
            <person name="Xie M."/>
            <person name="Chung C.Y.L."/>
            <person name="Li M.-W."/>
            <person name="Wong F.-L."/>
            <person name="Chan T.-F."/>
            <person name="Lam H.-M."/>
        </authorList>
    </citation>
    <scope>NUCLEOTIDE SEQUENCE [LARGE SCALE GENOMIC DNA]</scope>
    <source>
        <strain evidence="2">cv. W05</strain>
        <tissue evidence="1">Hypocotyl of etiolated seedlings</tissue>
    </source>
</reference>